<proteinExistence type="predicted"/>
<evidence type="ECO:0000259" key="1">
    <source>
        <dbReference type="PROSITE" id="PS50181"/>
    </source>
</evidence>
<dbReference type="PROSITE" id="PS50181">
    <property type="entry name" value="FBOX"/>
    <property type="match status" value="1"/>
</dbReference>
<gene>
    <name evidence="2" type="ORF">CANVERA_P3120</name>
</gene>
<feature type="domain" description="F-box" evidence="1">
    <location>
        <begin position="1"/>
        <end position="44"/>
    </location>
</feature>
<reference evidence="2" key="1">
    <citation type="submission" date="2022-12" db="EMBL/GenBank/DDBJ databases">
        <authorList>
            <person name="Brejova B."/>
        </authorList>
    </citation>
    <scope>NUCLEOTIDE SEQUENCE</scope>
</reference>
<organism evidence="2 3">
    <name type="scientific">Candida verbasci</name>
    <dbReference type="NCBI Taxonomy" id="1227364"/>
    <lineage>
        <taxon>Eukaryota</taxon>
        <taxon>Fungi</taxon>
        <taxon>Dikarya</taxon>
        <taxon>Ascomycota</taxon>
        <taxon>Saccharomycotina</taxon>
        <taxon>Pichiomycetes</taxon>
        <taxon>Debaryomycetaceae</taxon>
        <taxon>Candida/Lodderomyces clade</taxon>
        <taxon>Candida</taxon>
    </lineage>
</organism>
<dbReference type="InterPro" id="IPR036047">
    <property type="entry name" value="F-box-like_dom_sf"/>
</dbReference>
<dbReference type="OrthoDB" id="3162794at2759"/>
<protein>
    <recommendedName>
        <fullName evidence="1">F-box domain-containing protein</fullName>
    </recommendedName>
</protein>
<dbReference type="AlphaFoldDB" id="A0A9W4XDS1"/>
<accession>A0A9W4XDS1</accession>
<dbReference type="SUPFAM" id="SSF81383">
    <property type="entry name" value="F-box domain"/>
    <property type="match status" value="1"/>
</dbReference>
<dbReference type="Pfam" id="PF00646">
    <property type="entry name" value="F-box"/>
    <property type="match status" value="1"/>
</dbReference>
<evidence type="ECO:0000313" key="2">
    <source>
        <dbReference type="EMBL" id="CAI5758608.1"/>
    </source>
</evidence>
<dbReference type="CDD" id="cd09917">
    <property type="entry name" value="F-box_SF"/>
    <property type="match status" value="1"/>
</dbReference>
<dbReference type="InterPro" id="IPR001810">
    <property type="entry name" value="F-box_dom"/>
</dbReference>
<dbReference type="EMBL" id="CANTUO010000003">
    <property type="protein sequence ID" value="CAI5758608.1"/>
    <property type="molecule type" value="Genomic_DNA"/>
</dbReference>
<keyword evidence="3" id="KW-1185">Reference proteome</keyword>
<comment type="caution">
    <text evidence="2">The sequence shown here is derived from an EMBL/GenBank/DDBJ whole genome shotgun (WGS) entry which is preliminary data.</text>
</comment>
<name>A0A9W4XDS1_9ASCO</name>
<evidence type="ECO:0000313" key="3">
    <source>
        <dbReference type="Proteomes" id="UP001152885"/>
    </source>
</evidence>
<dbReference type="Proteomes" id="UP001152885">
    <property type="component" value="Unassembled WGS sequence"/>
</dbReference>
<sequence>MLTNLPIEILENIFYNLQQDEILSLSLTNSFFHKVLKQRLYSVIIIDSTPKIYQTNSDSLVEFKRLENLYKLDNRFIYGVNISTVYQLKLFFRSLNHTQNARYIKKLLIKKLPDIPDLTITELFQDYLPFMRNLNDFEWNHDNPLSVNLLRQNTELRKINGNIKTEGNPGSLYIGELVLTSSPSCSNINSSNLLKLALRNMNLTELPSISTSLKHLIIDNCNCKYKSLSSLNVPNLEIFEISIENEDCKLIKFLSNLSKLQHLKLTTNLNLDSLLTSLSKDLISLEINQPLNIQALKNLQYFKKLRYLKLQILEKDVIELLPYLSQSIVFLSIQIVELTNDNHSQNNSNCSLISQDLWYNEIKNMNKLKFLDFILEFNRKLASLNWIEFINNESNTMSKYIFEIDRNKILYRDEFDLYFNKIVNTLL</sequence>